<accession>A0A7G2CFC1</accession>
<protein>
    <submittedName>
        <fullName evidence="2">Uncharacterized protein</fullName>
    </submittedName>
</protein>
<evidence type="ECO:0000313" key="2">
    <source>
        <dbReference type="EMBL" id="CAD2216832.1"/>
    </source>
</evidence>
<feature type="compositionally biased region" description="Low complexity" evidence="1">
    <location>
        <begin position="318"/>
        <end position="334"/>
    </location>
</feature>
<dbReference type="VEuPathDB" id="TriTrypDB:ADEAN_000431000"/>
<feature type="compositionally biased region" description="Polar residues" evidence="1">
    <location>
        <begin position="546"/>
        <end position="555"/>
    </location>
</feature>
<feature type="region of interest" description="Disordered" evidence="1">
    <location>
        <begin position="538"/>
        <end position="561"/>
    </location>
</feature>
<dbReference type="Proteomes" id="UP000515908">
    <property type="component" value="Chromosome 07"/>
</dbReference>
<keyword evidence="3" id="KW-1185">Reference proteome</keyword>
<reference evidence="2 3" key="1">
    <citation type="submission" date="2020-08" db="EMBL/GenBank/DDBJ databases">
        <authorList>
            <person name="Newling K."/>
            <person name="Davey J."/>
            <person name="Forrester S."/>
        </authorList>
    </citation>
    <scope>NUCLEOTIDE SEQUENCE [LARGE SCALE GENOMIC DNA]</scope>
    <source>
        <strain evidence="3">Crithidia deanei Carvalho (ATCC PRA-265)</strain>
    </source>
</reference>
<sequence>MKSPTSRHEPGDMVHVQVNLTPEVIQPSGSAVKEPCSPTPTTAGEVANALADTALPGDALPDLRPLFLNLAAKVLSAKPKDPEQYIVDHLMGRQLSSQTSSPVFKAKEPEVTDLRDVNADAVDLGGPSPKGRKAVSLLSFEPVGDTVVDRLVFGLPAGPAKSVVTNLAHLLLDSKPEDPEDFLCMHLCAVHSAYSGAPTTIVAEDPTIASLLCDIPAGTPGYNVAMQLLPTLLAKRPTNPINYLFDHLSSRMSRGSAAQSLRSSNRRHHGVDCGVQSCSSSEFLEDEVDSTVLGDLTVQQRAAVDGYLASLLSRNDNNNNNNAASNNCGSSHANSESRRHRKSNRRRASDPNSGMLVYSPYTATYKEALYKGGSPLSPEQQQDMLFTIRAEFEMFKKREELRRDRLLLEIQALQHEANYRAQVAQVDGGAHTRECARAASAALAEAESYLVVIQSQLACIPVELEKQTRQLSIALNRNPVDCTAAGRPTTTAHTYGPIETAVRGNSPLSPQGYTDTLQQLNALRTKVDELYSRSSSYYPNHPGQWPSAQSTTQFQDYMKKP</sequence>
<dbReference type="AlphaFoldDB" id="A0A7G2CFC1"/>
<name>A0A7G2CFC1_9TRYP</name>
<organism evidence="2 3">
    <name type="scientific">Angomonas deanei</name>
    <dbReference type="NCBI Taxonomy" id="59799"/>
    <lineage>
        <taxon>Eukaryota</taxon>
        <taxon>Discoba</taxon>
        <taxon>Euglenozoa</taxon>
        <taxon>Kinetoplastea</taxon>
        <taxon>Metakinetoplastina</taxon>
        <taxon>Trypanosomatida</taxon>
        <taxon>Trypanosomatidae</taxon>
        <taxon>Strigomonadinae</taxon>
        <taxon>Angomonas</taxon>
    </lineage>
</organism>
<feature type="region of interest" description="Disordered" evidence="1">
    <location>
        <begin position="318"/>
        <end position="356"/>
    </location>
</feature>
<gene>
    <name evidence="2" type="ORF">ADEAN_000431000</name>
</gene>
<evidence type="ECO:0000256" key="1">
    <source>
        <dbReference type="SAM" id="MobiDB-lite"/>
    </source>
</evidence>
<proteinExistence type="predicted"/>
<dbReference type="EMBL" id="LR877151">
    <property type="protein sequence ID" value="CAD2216832.1"/>
    <property type="molecule type" value="Genomic_DNA"/>
</dbReference>
<evidence type="ECO:0000313" key="3">
    <source>
        <dbReference type="Proteomes" id="UP000515908"/>
    </source>
</evidence>